<keyword evidence="4" id="KW-1185">Reference proteome</keyword>
<dbReference type="AlphaFoldDB" id="A0A507CKX3"/>
<reference evidence="3 4" key="1">
    <citation type="journal article" date="2019" name="Sci. Rep.">
        <title>Comparative genomics of chytrid fungi reveal insights into the obligate biotrophic and pathogenic lifestyle of Synchytrium endobioticum.</title>
        <authorList>
            <person name="van de Vossenberg B.T.L.H."/>
            <person name="Warris S."/>
            <person name="Nguyen H.D.T."/>
            <person name="van Gent-Pelzer M.P.E."/>
            <person name="Joly D.L."/>
            <person name="van de Geest H.C."/>
            <person name="Bonants P.J.M."/>
            <person name="Smith D.S."/>
            <person name="Levesque C.A."/>
            <person name="van der Lee T.A.J."/>
        </authorList>
    </citation>
    <scope>NUCLEOTIDE SEQUENCE [LARGE SCALE GENOMIC DNA]</scope>
    <source>
        <strain evidence="3 4">MB42</strain>
    </source>
</reference>
<dbReference type="VEuPathDB" id="FungiDB:SeMB42_g06066"/>
<keyword evidence="2" id="KW-1133">Transmembrane helix</keyword>
<evidence type="ECO:0000256" key="1">
    <source>
        <dbReference type="SAM" id="MobiDB-lite"/>
    </source>
</evidence>
<keyword evidence="2" id="KW-0472">Membrane</keyword>
<feature type="compositionally biased region" description="Pro residues" evidence="1">
    <location>
        <begin position="171"/>
        <end position="186"/>
    </location>
</feature>
<sequence>MKHRSPEQTTSGQRTVARLYPKQLCHSSCLAGPNLVLSATNHPIVLTSRPKRRTLHLSYGTKLALNWTLIFVWSLSSNLGHVAAACNATSCPSGQLCCGGSNPLATCLDPTIAICCTALNASWTCPLGSQCVASTQKCQVAVVLDAPPTAAALASAAAPSPAAAPAAASPDPAPAPASLAPSPPAAPSVQASIIPSPDPSPTTVAPSVPASPPAASPLSVPSASVGHSLSPSNAPRQSSSSALPPEAIAGIVIGSILATLVFCVIVGSVGRRIVERNRKNVIPAAPVYHTYNPPLGVDTSFSPRVTRATPPLTASTSLPRLSPPAMAPLSNSTEGIMYHSSISSPSASSLTVPVMSHPYATTIPSITATPYPAPLIHERSSNTPPILSPADAQNGYETMASPTISDPPNSMSPGVSYRTGGSRPLPQKPDVSSDPPTYQDTLQQLAKIHYSDPKNL</sequence>
<keyword evidence="2" id="KW-0812">Transmembrane</keyword>
<feature type="compositionally biased region" description="Polar residues" evidence="1">
    <location>
        <begin position="400"/>
        <end position="413"/>
    </location>
</feature>
<feature type="region of interest" description="Disordered" evidence="1">
    <location>
        <begin position="163"/>
        <end position="241"/>
    </location>
</feature>
<evidence type="ECO:0000313" key="3">
    <source>
        <dbReference type="EMBL" id="TPX40269.1"/>
    </source>
</evidence>
<feature type="compositionally biased region" description="Low complexity" evidence="1">
    <location>
        <begin position="216"/>
        <end position="241"/>
    </location>
</feature>
<accession>A0A507CKX3</accession>
<feature type="compositionally biased region" description="Low complexity" evidence="1">
    <location>
        <begin position="187"/>
        <end position="208"/>
    </location>
</feature>
<dbReference type="EMBL" id="QEAN01000320">
    <property type="protein sequence ID" value="TPX40269.1"/>
    <property type="molecule type" value="Genomic_DNA"/>
</dbReference>
<gene>
    <name evidence="3" type="ORF">SeMB42_g06066</name>
</gene>
<organism evidence="3 4">
    <name type="scientific">Synchytrium endobioticum</name>
    <dbReference type="NCBI Taxonomy" id="286115"/>
    <lineage>
        <taxon>Eukaryota</taxon>
        <taxon>Fungi</taxon>
        <taxon>Fungi incertae sedis</taxon>
        <taxon>Chytridiomycota</taxon>
        <taxon>Chytridiomycota incertae sedis</taxon>
        <taxon>Chytridiomycetes</taxon>
        <taxon>Synchytriales</taxon>
        <taxon>Synchytriaceae</taxon>
        <taxon>Synchytrium</taxon>
    </lineage>
</organism>
<evidence type="ECO:0000256" key="2">
    <source>
        <dbReference type="SAM" id="Phobius"/>
    </source>
</evidence>
<feature type="region of interest" description="Disordered" evidence="1">
    <location>
        <begin position="391"/>
        <end position="438"/>
    </location>
</feature>
<evidence type="ECO:0000313" key="4">
    <source>
        <dbReference type="Proteomes" id="UP000317494"/>
    </source>
</evidence>
<feature type="transmembrane region" description="Helical" evidence="2">
    <location>
        <begin position="247"/>
        <end position="269"/>
    </location>
</feature>
<proteinExistence type="predicted"/>
<name>A0A507CKX3_9FUNG</name>
<dbReference type="Proteomes" id="UP000317494">
    <property type="component" value="Unassembled WGS sequence"/>
</dbReference>
<protein>
    <submittedName>
        <fullName evidence="3">Uncharacterized protein</fullName>
    </submittedName>
</protein>
<comment type="caution">
    <text evidence="3">The sequence shown here is derived from an EMBL/GenBank/DDBJ whole genome shotgun (WGS) entry which is preliminary data.</text>
</comment>